<keyword evidence="1 4" id="KW-0963">Cytoplasm</keyword>
<comment type="function">
    <text evidence="4">Acts as an anti-CsrA protein, binds CsrA and prevents it from repressing translation of its target genes, one of which is flagellin. Binds to flagellin and participates in the assembly of the flagellum.</text>
</comment>
<dbReference type="Pfam" id="PF02623">
    <property type="entry name" value="FliW"/>
    <property type="match status" value="1"/>
</dbReference>
<dbReference type="GO" id="GO:0044780">
    <property type="term" value="P:bacterial-type flagellum assembly"/>
    <property type="evidence" value="ECO:0007669"/>
    <property type="project" value="UniProtKB-UniRule"/>
</dbReference>
<comment type="subcellular location">
    <subcellularLocation>
        <location evidence="4">Cytoplasm</location>
    </subcellularLocation>
</comment>
<dbReference type="NCBIfam" id="NF009793">
    <property type="entry name" value="PRK13285.1-1"/>
    <property type="match status" value="1"/>
</dbReference>
<dbReference type="InterPro" id="IPR024046">
    <property type="entry name" value="Flagellar_assmbl_FliW_dom_sf"/>
</dbReference>
<comment type="caution">
    <text evidence="5">The sequence shown here is derived from an EMBL/GenBank/DDBJ whole genome shotgun (WGS) entry which is preliminary data.</text>
</comment>
<name>A0AAP5H851_PAEAM</name>
<sequence>MYKKTIAKEAFIILIQTSMWGEVEVQKKDIYQFHKGLPGFEEETEFALIPWEDTPFSYLQSVREKDLSFLLVSPFTFVSDYSFELSEVDKEELEISEQVSVYSLVTIHSQASKSTMNLLAPVVLNPQKCLGKQVVLHQSIYETRHLFWSEDEEQAKSVKGGV</sequence>
<protein>
    <recommendedName>
        <fullName evidence="4">Flagellar assembly factor FliW</fullName>
    </recommendedName>
</protein>
<evidence type="ECO:0000256" key="1">
    <source>
        <dbReference type="ARBA" id="ARBA00022490"/>
    </source>
</evidence>
<comment type="subunit">
    <text evidence="4">Interacts with translational regulator CsrA and flagellin(s).</text>
</comment>
<evidence type="ECO:0000256" key="2">
    <source>
        <dbReference type="ARBA" id="ARBA00022795"/>
    </source>
</evidence>
<dbReference type="InterPro" id="IPR003775">
    <property type="entry name" value="Flagellar_assembly_factor_FliW"/>
</dbReference>
<dbReference type="GO" id="GO:0005737">
    <property type="term" value="C:cytoplasm"/>
    <property type="evidence" value="ECO:0007669"/>
    <property type="project" value="UniProtKB-SubCell"/>
</dbReference>
<dbReference type="PANTHER" id="PTHR39190">
    <property type="entry name" value="FLAGELLAR ASSEMBLY FACTOR FLIW"/>
    <property type="match status" value="1"/>
</dbReference>
<dbReference type="PANTHER" id="PTHR39190:SF1">
    <property type="entry name" value="FLAGELLAR ASSEMBLY FACTOR FLIW"/>
    <property type="match status" value="1"/>
</dbReference>
<dbReference type="GO" id="GO:0006417">
    <property type="term" value="P:regulation of translation"/>
    <property type="evidence" value="ECO:0007669"/>
    <property type="project" value="UniProtKB-KW"/>
</dbReference>
<accession>A0AAP5H851</accession>
<comment type="similarity">
    <text evidence="4">Belongs to the FliW family.</text>
</comment>
<keyword evidence="4" id="KW-0143">Chaperone</keyword>
<dbReference type="EMBL" id="JAVDTR010000018">
    <property type="protein sequence ID" value="MDR6726538.1"/>
    <property type="molecule type" value="Genomic_DNA"/>
</dbReference>
<reference evidence="5" key="1">
    <citation type="submission" date="2023-07" db="EMBL/GenBank/DDBJ databases">
        <title>Sorghum-associated microbial communities from plants grown in Nebraska, USA.</title>
        <authorList>
            <person name="Schachtman D."/>
        </authorList>
    </citation>
    <scope>NUCLEOTIDE SEQUENCE</scope>
    <source>
        <strain evidence="5">BE80</strain>
    </source>
</reference>
<dbReference type="SUPFAM" id="SSF141457">
    <property type="entry name" value="BH3618-like"/>
    <property type="match status" value="1"/>
</dbReference>
<keyword evidence="2 4" id="KW-1005">Bacterial flagellum biogenesis</keyword>
<keyword evidence="5" id="KW-0282">Flagellum</keyword>
<evidence type="ECO:0000313" key="6">
    <source>
        <dbReference type="Proteomes" id="UP001254832"/>
    </source>
</evidence>
<dbReference type="AlphaFoldDB" id="A0AAP5H851"/>
<evidence type="ECO:0000256" key="4">
    <source>
        <dbReference type="HAMAP-Rule" id="MF_01185"/>
    </source>
</evidence>
<dbReference type="Proteomes" id="UP001254832">
    <property type="component" value="Unassembled WGS sequence"/>
</dbReference>
<evidence type="ECO:0000256" key="3">
    <source>
        <dbReference type="ARBA" id="ARBA00022845"/>
    </source>
</evidence>
<organism evidence="5 6">
    <name type="scientific">Paenibacillus amylolyticus</name>
    <dbReference type="NCBI Taxonomy" id="1451"/>
    <lineage>
        <taxon>Bacteria</taxon>
        <taxon>Bacillati</taxon>
        <taxon>Bacillota</taxon>
        <taxon>Bacilli</taxon>
        <taxon>Bacillales</taxon>
        <taxon>Paenibacillaceae</taxon>
        <taxon>Paenibacillus</taxon>
    </lineage>
</organism>
<proteinExistence type="inferred from homology"/>
<evidence type="ECO:0000313" key="5">
    <source>
        <dbReference type="EMBL" id="MDR6726538.1"/>
    </source>
</evidence>
<gene>
    <name evidence="4" type="primary">fliW</name>
    <name evidence="5" type="ORF">J2W91_005059</name>
</gene>
<dbReference type="HAMAP" id="MF_01185">
    <property type="entry name" value="FliW"/>
    <property type="match status" value="1"/>
</dbReference>
<dbReference type="Gene3D" id="2.30.290.10">
    <property type="entry name" value="BH3618-like"/>
    <property type="match status" value="1"/>
</dbReference>
<keyword evidence="5" id="KW-0966">Cell projection</keyword>
<keyword evidence="3 4" id="KW-0810">Translation regulation</keyword>
<keyword evidence="5" id="KW-0969">Cilium</keyword>